<dbReference type="CDD" id="cd00158">
    <property type="entry name" value="RHOD"/>
    <property type="match status" value="1"/>
</dbReference>
<evidence type="ECO:0000313" key="4">
    <source>
        <dbReference type="Proteomes" id="UP000227088"/>
    </source>
</evidence>
<dbReference type="PROSITE" id="PS50206">
    <property type="entry name" value="RHODANESE_3"/>
    <property type="match status" value="1"/>
</dbReference>
<proteinExistence type="predicted"/>
<dbReference type="AlphaFoldDB" id="A0A1Y5HCW2"/>
<keyword evidence="1" id="KW-0732">Signal</keyword>
<name>A0A1Y5HCW2_OLEAN</name>
<feature type="domain" description="Rhodanese" evidence="2">
    <location>
        <begin position="17"/>
        <end position="94"/>
    </location>
</feature>
<dbReference type="Pfam" id="PF00581">
    <property type="entry name" value="Rhodanese"/>
    <property type="match status" value="1"/>
</dbReference>
<evidence type="ECO:0000259" key="2">
    <source>
        <dbReference type="PROSITE" id="PS50206"/>
    </source>
</evidence>
<dbReference type="EMBL" id="MABE01000699">
    <property type="protein sequence ID" value="OUS35096.1"/>
    <property type="molecule type" value="Genomic_DNA"/>
</dbReference>
<accession>A0A1Y5HCW2</accession>
<dbReference type="Gene3D" id="3.40.250.10">
    <property type="entry name" value="Rhodanese-like domain"/>
    <property type="match status" value="1"/>
</dbReference>
<feature type="non-terminal residue" evidence="3">
    <location>
        <position position="96"/>
    </location>
</feature>
<evidence type="ECO:0000256" key="1">
    <source>
        <dbReference type="SAM" id="SignalP"/>
    </source>
</evidence>
<dbReference type="InterPro" id="IPR001763">
    <property type="entry name" value="Rhodanese-like_dom"/>
</dbReference>
<organism evidence="3 4">
    <name type="scientific">Oleispira antarctica</name>
    <dbReference type="NCBI Taxonomy" id="188908"/>
    <lineage>
        <taxon>Bacteria</taxon>
        <taxon>Pseudomonadati</taxon>
        <taxon>Pseudomonadota</taxon>
        <taxon>Gammaproteobacteria</taxon>
        <taxon>Oceanospirillales</taxon>
        <taxon>Oceanospirillaceae</taxon>
        <taxon>Oleispira</taxon>
    </lineage>
</organism>
<dbReference type="InterPro" id="IPR052367">
    <property type="entry name" value="Thiosulfate_ST/Rhodanese-like"/>
</dbReference>
<dbReference type="PANTHER" id="PTHR45431">
    <property type="entry name" value="RHODANESE-LIKE DOMAIN-CONTAINING PROTEIN 15, CHLOROPLASTIC"/>
    <property type="match status" value="1"/>
</dbReference>
<dbReference type="PANTHER" id="PTHR45431:SF3">
    <property type="entry name" value="RHODANESE-LIKE DOMAIN-CONTAINING PROTEIN 15, CHLOROPLASTIC"/>
    <property type="match status" value="1"/>
</dbReference>
<comment type="caution">
    <text evidence="3">The sequence shown here is derived from an EMBL/GenBank/DDBJ whole genome shotgun (WGS) entry which is preliminary data.</text>
</comment>
<reference evidence="4" key="1">
    <citation type="journal article" date="2017" name="Proc. Natl. Acad. Sci. U.S.A.">
        <title>Simulation of Deepwater Horizon oil plume reveals substrate specialization within a complex community of hydrocarbon degraders.</title>
        <authorList>
            <person name="Hu P."/>
            <person name="Dubinsky E.A."/>
            <person name="Probst A.J."/>
            <person name="Wang J."/>
            <person name="Sieber C.M.K."/>
            <person name="Tom L.M."/>
            <person name="Gardinali P."/>
            <person name="Banfield J.F."/>
            <person name="Atlas R.M."/>
            <person name="Andersen G.L."/>
        </authorList>
    </citation>
    <scope>NUCLEOTIDE SEQUENCE [LARGE SCALE GENOMIC DNA]</scope>
</reference>
<feature type="chain" id="PRO_5013187131" description="Rhodanese domain-containing protein" evidence="1">
    <location>
        <begin position="19"/>
        <end position="96"/>
    </location>
</feature>
<gene>
    <name evidence="3" type="ORF">A9R00_12225</name>
</gene>
<feature type="signal peptide" evidence="1">
    <location>
        <begin position="1"/>
        <end position="18"/>
    </location>
</feature>
<evidence type="ECO:0000313" key="3">
    <source>
        <dbReference type="EMBL" id="OUS35096.1"/>
    </source>
</evidence>
<dbReference type="InterPro" id="IPR036873">
    <property type="entry name" value="Rhodanese-like_dom_sf"/>
</dbReference>
<dbReference type="SUPFAM" id="SSF52821">
    <property type="entry name" value="Rhodanese/Cell cycle control phosphatase"/>
    <property type="match status" value="1"/>
</dbReference>
<dbReference type="SMART" id="SM00450">
    <property type="entry name" value="RHOD"/>
    <property type="match status" value="1"/>
</dbReference>
<dbReference type="Proteomes" id="UP000227088">
    <property type="component" value="Unassembled WGS sequence"/>
</dbReference>
<protein>
    <recommendedName>
        <fullName evidence="2">Rhodanese domain-containing protein</fullName>
    </recommendedName>
</protein>
<sequence>MKKIALLMSMLWVFTAQAETEYWIDARTGSEYSSGHVEGAHNIPYDEIAEKIASVTTDKNANIHLYCRSGNRSGKALKVLQEMGYTNAHNDGGISD</sequence>